<keyword evidence="1" id="KW-0812">Transmembrane</keyword>
<dbReference type="EMBL" id="CAJNOK010026904">
    <property type="protein sequence ID" value="CAF1410673.1"/>
    <property type="molecule type" value="Genomic_DNA"/>
</dbReference>
<dbReference type="Proteomes" id="UP000677228">
    <property type="component" value="Unassembled WGS sequence"/>
</dbReference>
<dbReference type="AlphaFoldDB" id="A0A8S2SC09"/>
<proteinExistence type="predicted"/>
<name>A0A8S2SC09_9BILA</name>
<gene>
    <name evidence="2" type="ORF">OVA965_LOCUS33356</name>
    <name evidence="3" type="ORF">TMI583_LOCUS34244</name>
</gene>
<keyword evidence="1" id="KW-0472">Membrane</keyword>
<reference evidence="3" key="1">
    <citation type="submission" date="2021-02" db="EMBL/GenBank/DDBJ databases">
        <authorList>
            <person name="Nowell W R."/>
        </authorList>
    </citation>
    <scope>NUCLEOTIDE SEQUENCE</scope>
</reference>
<dbReference type="Proteomes" id="UP000682733">
    <property type="component" value="Unassembled WGS sequence"/>
</dbReference>
<feature type="transmembrane region" description="Helical" evidence="1">
    <location>
        <begin position="35"/>
        <end position="59"/>
    </location>
</feature>
<keyword evidence="1" id="KW-1133">Transmembrane helix</keyword>
<comment type="caution">
    <text evidence="3">The sequence shown here is derived from an EMBL/GenBank/DDBJ whole genome shotgun (WGS) entry which is preliminary data.</text>
</comment>
<evidence type="ECO:0000313" key="3">
    <source>
        <dbReference type="EMBL" id="CAF4214797.1"/>
    </source>
</evidence>
<feature type="non-terminal residue" evidence="3">
    <location>
        <position position="1"/>
    </location>
</feature>
<accession>A0A8S2SC09</accession>
<sequence>LAVSAVILYCLRCMNLVHFPNLSKNVVRQIMPLPIVFFGNLLFGLGSTQAVSLPMFTVLRRFSI</sequence>
<evidence type="ECO:0000313" key="2">
    <source>
        <dbReference type="EMBL" id="CAF1410673.1"/>
    </source>
</evidence>
<dbReference type="EMBL" id="CAJOBA010048649">
    <property type="protein sequence ID" value="CAF4214797.1"/>
    <property type="molecule type" value="Genomic_DNA"/>
</dbReference>
<protein>
    <submittedName>
        <fullName evidence="3">Uncharacterized protein</fullName>
    </submittedName>
</protein>
<organism evidence="3 4">
    <name type="scientific">Didymodactylos carnosus</name>
    <dbReference type="NCBI Taxonomy" id="1234261"/>
    <lineage>
        <taxon>Eukaryota</taxon>
        <taxon>Metazoa</taxon>
        <taxon>Spiralia</taxon>
        <taxon>Gnathifera</taxon>
        <taxon>Rotifera</taxon>
        <taxon>Eurotatoria</taxon>
        <taxon>Bdelloidea</taxon>
        <taxon>Philodinida</taxon>
        <taxon>Philodinidae</taxon>
        <taxon>Didymodactylos</taxon>
    </lineage>
</organism>
<evidence type="ECO:0000313" key="4">
    <source>
        <dbReference type="Proteomes" id="UP000682733"/>
    </source>
</evidence>
<evidence type="ECO:0000256" key="1">
    <source>
        <dbReference type="SAM" id="Phobius"/>
    </source>
</evidence>